<sequence length="136" mass="15541">MDWIELLPHEEGIGKIGKEAVSCFVLLFWFYMTAMWAISSGMAVDPREFYSMEALSKAIPTGLLAVIVAVSMRKLSGHRPSPYRYGWALTVIGMLLFPFVSLSRSYLVVTLFFLLWYYLVVWTFSREAAPQKTKSL</sequence>
<protein>
    <submittedName>
        <fullName evidence="2">Uncharacterized protein</fullName>
    </submittedName>
</protein>
<proteinExistence type="predicted"/>
<keyword evidence="1" id="KW-0812">Transmembrane</keyword>
<dbReference type="RefSeq" id="WP_088857424.1">
    <property type="nucleotide sequence ID" value="NZ_CP014862.1"/>
</dbReference>
<dbReference type="Proteomes" id="UP000250179">
    <property type="component" value="Chromosome"/>
</dbReference>
<keyword evidence="1" id="KW-1133">Transmembrane helix</keyword>
<dbReference type="OrthoDB" id="99227at2157"/>
<feature type="transmembrane region" description="Helical" evidence="1">
    <location>
        <begin position="106"/>
        <end position="124"/>
    </location>
</feature>
<gene>
    <name evidence="2" type="ORF">A3L09_02175</name>
</gene>
<dbReference type="AlphaFoldDB" id="A0A2Z2MJM0"/>
<name>A0A2Z2MJM0_THEPR</name>
<evidence type="ECO:0000313" key="2">
    <source>
        <dbReference type="EMBL" id="ASJ02158.1"/>
    </source>
</evidence>
<evidence type="ECO:0000313" key="3">
    <source>
        <dbReference type="Proteomes" id="UP000250179"/>
    </source>
</evidence>
<dbReference type="GeneID" id="33319180"/>
<feature type="transmembrane region" description="Helical" evidence="1">
    <location>
        <begin position="82"/>
        <end position="100"/>
    </location>
</feature>
<feature type="transmembrane region" description="Helical" evidence="1">
    <location>
        <begin position="20"/>
        <end position="38"/>
    </location>
</feature>
<reference evidence="2 3" key="1">
    <citation type="submission" date="2016-03" db="EMBL/GenBank/DDBJ databases">
        <title>Complete genome sequence of Thermococcus profundus strain DT5432.</title>
        <authorList>
            <person name="Oger P.M."/>
        </authorList>
    </citation>
    <scope>NUCLEOTIDE SEQUENCE [LARGE SCALE GENOMIC DNA]</scope>
    <source>
        <strain evidence="2 3">DT 5432</strain>
    </source>
</reference>
<keyword evidence="1" id="KW-0472">Membrane</keyword>
<organism evidence="2 3">
    <name type="scientific">Thermococcus profundus</name>
    <dbReference type="NCBI Taxonomy" id="49899"/>
    <lineage>
        <taxon>Archaea</taxon>
        <taxon>Methanobacteriati</taxon>
        <taxon>Methanobacteriota</taxon>
        <taxon>Thermococci</taxon>
        <taxon>Thermococcales</taxon>
        <taxon>Thermococcaceae</taxon>
        <taxon>Thermococcus</taxon>
    </lineage>
</organism>
<feature type="transmembrane region" description="Helical" evidence="1">
    <location>
        <begin position="50"/>
        <end position="70"/>
    </location>
</feature>
<evidence type="ECO:0000256" key="1">
    <source>
        <dbReference type="SAM" id="Phobius"/>
    </source>
</evidence>
<dbReference type="KEGG" id="tprf:A3L09_02175"/>
<keyword evidence="3" id="KW-1185">Reference proteome</keyword>
<dbReference type="EMBL" id="CP014862">
    <property type="protein sequence ID" value="ASJ02158.1"/>
    <property type="molecule type" value="Genomic_DNA"/>
</dbReference>
<accession>A0A2Z2MJM0</accession>